<dbReference type="InterPro" id="IPR019563">
    <property type="entry name" value="GH97_catalytic"/>
</dbReference>
<protein>
    <submittedName>
        <fullName evidence="9">Glycoside hydrolase family 97 catalytic domain-containing protein</fullName>
    </submittedName>
</protein>
<comment type="caution">
    <text evidence="9">The sequence shown here is derived from an EMBL/GenBank/DDBJ whole genome shotgun (WGS) entry which is preliminary data.</text>
</comment>
<dbReference type="Pfam" id="PF14508">
    <property type="entry name" value="GH97_N"/>
    <property type="match status" value="1"/>
</dbReference>
<evidence type="ECO:0000256" key="2">
    <source>
        <dbReference type="ARBA" id="ARBA00011245"/>
    </source>
</evidence>
<dbReference type="SUPFAM" id="SSF51445">
    <property type="entry name" value="(Trans)glycosidases"/>
    <property type="match status" value="1"/>
</dbReference>
<comment type="subunit">
    <text evidence="2">Monomer.</text>
</comment>
<organism evidence="9 10">
    <name type="scientific">Zobellia barbeyronii</name>
    <dbReference type="NCBI Taxonomy" id="2748009"/>
    <lineage>
        <taxon>Bacteria</taxon>
        <taxon>Pseudomonadati</taxon>
        <taxon>Bacteroidota</taxon>
        <taxon>Flavobacteriia</taxon>
        <taxon>Flavobacteriales</taxon>
        <taxon>Flavobacteriaceae</taxon>
        <taxon>Zobellia</taxon>
    </lineage>
</organism>
<keyword evidence="3 9" id="KW-0378">Hydrolase</keyword>
<dbReference type="InterPro" id="IPR029483">
    <property type="entry name" value="GH97_C"/>
</dbReference>
<dbReference type="Pfam" id="PF10566">
    <property type="entry name" value="Glyco_hydro_97"/>
    <property type="match status" value="1"/>
</dbReference>
<evidence type="ECO:0000256" key="3">
    <source>
        <dbReference type="ARBA" id="ARBA00022801"/>
    </source>
</evidence>
<dbReference type="RefSeq" id="WP_214611392.1">
    <property type="nucleotide sequence ID" value="NZ_JACATN010000002.1"/>
</dbReference>
<dbReference type="Gene3D" id="3.20.20.70">
    <property type="entry name" value="Aldolase class I"/>
    <property type="match status" value="1"/>
</dbReference>
<keyword evidence="10" id="KW-1185">Reference proteome</keyword>
<dbReference type="Proteomes" id="UP000740413">
    <property type="component" value="Unassembled WGS sequence"/>
</dbReference>
<evidence type="ECO:0000313" key="9">
    <source>
        <dbReference type="EMBL" id="MBT2161250.1"/>
    </source>
</evidence>
<comment type="cofactor">
    <cofactor evidence="1">
        <name>Ca(2+)</name>
        <dbReference type="ChEBI" id="CHEBI:29108"/>
    </cofactor>
</comment>
<reference evidence="10" key="2">
    <citation type="submission" date="2023-07" db="EMBL/GenBank/DDBJ databases">
        <title>Zobellia barbeyronii sp. nov., a new marine flavobacterium, isolated from green and red algae.</title>
        <authorList>
            <person name="Nedashkovskaya O.I."/>
            <person name="Otstavnykh N."/>
            <person name="Zhukova N."/>
            <person name="Guzev K."/>
            <person name="Chausova V."/>
            <person name="Tekutyeva L."/>
            <person name="Mikhailov V."/>
            <person name="Isaeva M."/>
        </authorList>
    </citation>
    <scope>NUCLEOTIDE SEQUENCE [LARGE SCALE GENOMIC DNA]</scope>
    <source>
        <strain evidence="10">KMM 6746</strain>
    </source>
</reference>
<evidence type="ECO:0000313" key="10">
    <source>
        <dbReference type="Proteomes" id="UP000740413"/>
    </source>
</evidence>
<reference evidence="9 10" key="1">
    <citation type="submission" date="2020-06" db="EMBL/GenBank/DDBJ databases">
        <authorList>
            <person name="Isaeva M.P."/>
            <person name="Chernysheva N.Y."/>
        </authorList>
    </citation>
    <scope>NUCLEOTIDE SEQUENCE [LARGE SCALE GENOMIC DNA]</scope>
    <source>
        <strain evidence="9 10">KMM 6746</strain>
    </source>
</reference>
<keyword evidence="5" id="KW-0326">Glycosidase</keyword>
<name>A0ABS5WCW8_9FLAO</name>
<evidence type="ECO:0000256" key="1">
    <source>
        <dbReference type="ARBA" id="ARBA00001913"/>
    </source>
</evidence>
<proteinExistence type="predicted"/>
<dbReference type="InterPro" id="IPR029486">
    <property type="entry name" value="GH97_N"/>
</dbReference>
<dbReference type="InterPro" id="IPR014718">
    <property type="entry name" value="GH-type_carb-bd"/>
</dbReference>
<evidence type="ECO:0000259" key="7">
    <source>
        <dbReference type="Pfam" id="PF14508"/>
    </source>
</evidence>
<feature type="domain" description="Glycosyl-hydrolase 97 C-terminal oligomerisation" evidence="8">
    <location>
        <begin position="533"/>
        <end position="631"/>
    </location>
</feature>
<feature type="domain" description="Glycosyl-hydrolase 97 N-terminal" evidence="7">
    <location>
        <begin position="30"/>
        <end position="265"/>
    </location>
</feature>
<dbReference type="InterPro" id="IPR017853">
    <property type="entry name" value="GH"/>
</dbReference>
<evidence type="ECO:0000256" key="4">
    <source>
        <dbReference type="ARBA" id="ARBA00022837"/>
    </source>
</evidence>
<dbReference type="EMBL" id="JACATN010000002">
    <property type="protein sequence ID" value="MBT2161250.1"/>
    <property type="molecule type" value="Genomic_DNA"/>
</dbReference>
<dbReference type="InterPro" id="IPR013785">
    <property type="entry name" value="Aldolase_TIM"/>
</dbReference>
<dbReference type="GO" id="GO:0016787">
    <property type="term" value="F:hydrolase activity"/>
    <property type="evidence" value="ECO:0007669"/>
    <property type="project" value="UniProtKB-KW"/>
</dbReference>
<dbReference type="Gene3D" id="2.60.40.1180">
    <property type="entry name" value="Golgi alpha-mannosidase II"/>
    <property type="match status" value="1"/>
</dbReference>
<evidence type="ECO:0000259" key="8">
    <source>
        <dbReference type="Pfam" id="PF14509"/>
    </source>
</evidence>
<dbReference type="InterPro" id="IPR052720">
    <property type="entry name" value="Glycosyl_hydrolase_97"/>
</dbReference>
<sequence>MNSRKWLVICVILLLGIITEACSKPNTYVLKSPNQSIELTINNTDGALNYEMYWNGQQIVQNSELSIFPNTKVKITDTKVSSVDNTWNPVWGQFSEIQDTYNELEIFLDYEGVPATLYVRAYDGGSAFRFVINELLVDAEPAFYIEYGLSAGDEVYMPAGESMPKGPIVLNDLAQMDSIPYRWQVPLVVETEQSKYISLLESDLVSAPGFSVIDFEYDKEKGKLISNNEFTSQEKKVVTPWRLILLEENIGDLLTNTVPQNVAAPLALEDTSWIKPGKTVWDWRVHGYTAADGFTYGIDTESYLRFIDFAAENGIEYFMIDDAWYTNVSEGHIEMSDKLDLQKVMDYAEEKGVSVLLYYDRREGDYGDAALFQYYKELGAKGIKYGFMGSNVSFTRDAIQRSAASELLIDFHDSPVPFTGVTRTYPNAITREYCHAQQDSRRAFTPQAFIRMALINALQGPLDMNNGVFDITGVNAGEREKGPKAKNLYTTVTAEAARTLIIFSGLVCIPDAPEAYSEKSDLFEFIREMPVGQWDETKILHAKMDAYISTARRHNESWFIGSVHNEPGGTLLVTLDFLEAGKEYDITYYEDTDKTHFKTNPEAYRVRKGTVKKGDVIHAKIAPGGGHCMWIRPSKK</sequence>
<accession>A0ABS5WCW8</accession>
<dbReference type="Gene3D" id="2.70.98.10">
    <property type="match status" value="1"/>
</dbReference>
<dbReference type="InterPro" id="IPR013780">
    <property type="entry name" value="Glyco_hydro_b"/>
</dbReference>
<gene>
    <name evidence="9" type="ORF">HW347_08220</name>
</gene>
<evidence type="ECO:0000259" key="6">
    <source>
        <dbReference type="Pfam" id="PF10566"/>
    </source>
</evidence>
<dbReference type="PANTHER" id="PTHR35803">
    <property type="entry name" value="GLUCAN 1,4-ALPHA-GLUCOSIDASE SUSB-RELATED"/>
    <property type="match status" value="1"/>
</dbReference>
<feature type="domain" description="Glycosyl-hydrolase 97 catalytic" evidence="6">
    <location>
        <begin position="285"/>
        <end position="432"/>
    </location>
</feature>
<keyword evidence="4" id="KW-0106">Calcium</keyword>
<evidence type="ECO:0000256" key="5">
    <source>
        <dbReference type="ARBA" id="ARBA00023295"/>
    </source>
</evidence>
<dbReference type="Pfam" id="PF14509">
    <property type="entry name" value="GH97_C"/>
    <property type="match status" value="1"/>
</dbReference>